<evidence type="ECO:0000313" key="1">
    <source>
        <dbReference type="EMBL" id="QIG71389.1"/>
    </source>
</evidence>
<proteinExistence type="predicted"/>
<keyword evidence="2" id="KW-1185">Reference proteome</keyword>
<name>A0A7S5REY5_9CAUD</name>
<protein>
    <recommendedName>
        <fullName evidence="3">Lipoprotein</fullName>
    </recommendedName>
</protein>
<reference evidence="1 2" key="1">
    <citation type="submission" date="2020-01" db="EMBL/GenBank/DDBJ databases">
        <title>Patterns of diversity and host range of bacteriophage communities associated with bean-nodulatin bacteria.</title>
        <authorList>
            <person name="Vann Cauwenberghe J."/>
            <person name="Santamaria R.I."/>
            <person name="Bustos P."/>
            <person name="Juarez S."/>
            <person name="Gonzalez V."/>
        </authorList>
    </citation>
    <scope>NUCLEOTIDE SEQUENCE [LARGE SCALE GENOMIC DNA]</scope>
</reference>
<gene>
    <name evidence="1" type="ORF">EVB93_292</name>
</gene>
<evidence type="ECO:0008006" key="3">
    <source>
        <dbReference type="Google" id="ProtNLM"/>
    </source>
</evidence>
<organism evidence="1 2">
    <name type="scientific">Rhizobium phage RHph_TM30</name>
    <dbReference type="NCBI Taxonomy" id="2509764"/>
    <lineage>
        <taxon>Viruses</taxon>
        <taxon>Duplodnaviria</taxon>
        <taxon>Heunggongvirae</taxon>
        <taxon>Uroviricota</taxon>
        <taxon>Caudoviricetes</taxon>
        <taxon>Kleczkowskaviridae</taxon>
        <taxon>Cuauhnahuacvirus</taxon>
        <taxon>Cuauhnahuacvirus TM30</taxon>
    </lineage>
</organism>
<sequence>MKYAIILALLLAGCQSAEERYYSDLSTGVGMVLKDK</sequence>
<accession>A0A7S5REY5</accession>
<dbReference type="Proteomes" id="UP000629603">
    <property type="component" value="Segment"/>
</dbReference>
<dbReference type="EMBL" id="MN988521">
    <property type="protein sequence ID" value="QIG71389.1"/>
    <property type="molecule type" value="Genomic_DNA"/>
</dbReference>
<evidence type="ECO:0000313" key="2">
    <source>
        <dbReference type="Proteomes" id="UP000629603"/>
    </source>
</evidence>